<dbReference type="RefSeq" id="WP_109641208.1">
    <property type="nucleotide sequence ID" value="NZ_QGHB01000016.1"/>
</dbReference>
<evidence type="ECO:0000313" key="2">
    <source>
        <dbReference type="Proteomes" id="UP000246005"/>
    </source>
</evidence>
<dbReference type="Proteomes" id="UP000246005">
    <property type="component" value="Unassembled WGS sequence"/>
</dbReference>
<comment type="caution">
    <text evidence="1">The sequence shown here is derived from an EMBL/GenBank/DDBJ whole genome shotgun (WGS) entry which is preliminary data.</text>
</comment>
<reference evidence="1 2" key="1">
    <citation type="submission" date="2018-05" db="EMBL/GenBank/DDBJ databases">
        <title>Genomic Encyclopedia of Type Strains, Phase IV (KMG-IV): sequencing the most valuable type-strain genomes for metagenomic binning, comparative biology and taxonomic classification.</title>
        <authorList>
            <person name="Goeker M."/>
        </authorList>
    </citation>
    <scope>NUCLEOTIDE SEQUENCE [LARGE SCALE GENOMIC DNA]</scope>
    <source>
        <strain evidence="1 2">DSM 45480</strain>
    </source>
</reference>
<dbReference type="AlphaFoldDB" id="A0A316HP00"/>
<protein>
    <submittedName>
        <fullName evidence="1">Uncharacterized protein</fullName>
    </submittedName>
</protein>
<accession>A0A316HP00</accession>
<dbReference type="EMBL" id="QGHB01000016">
    <property type="protein sequence ID" value="PWK81738.1"/>
    <property type="molecule type" value="Genomic_DNA"/>
</dbReference>
<proteinExistence type="predicted"/>
<sequence length="285" mass="30519">MAVTMDTYAPFDAGAGANSMEATWRSFMSQFPSGVLRGRNNDMQCYADSTGMQVKVKTGECWVRGHWGQITSEKTLAIASAHASLTRIDRCVARADFSNNRVEVDILTGIAGSGTFVGLTQNTSIWEIPLAIITVPATDTSIDASQVQDQRLYTGDRLARGVVGMVKQATSNSGVNAETMMESVTFGAESGRYYEVSFESNHDTSNPTFRFRYATGTSVTTSGTLIRDSNVEGSGASRLFKMTGIFVAPTTDTYTIGVSAQGSGLNVTSSAATQRLFLVKDIGLL</sequence>
<evidence type="ECO:0000313" key="1">
    <source>
        <dbReference type="EMBL" id="PWK81738.1"/>
    </source>
</evidence>
<gene>
    <name evidence="1" type="ORF">C8D88_116150</name>
</gene>
<organism evidence="1 2">
    <name type="scientific">Lentzea atacamensis</name>
    <dbReference type="NCBI Taxonomy" id="531938"/>
    <lineage>
        <taxon>Bacteria</taxon>
        <taxon>Bacillati</taxon>
        <taxon>Actinomycetota</taxon>
        <taxon>Actinomycetes</taxon>
        <taxon>Pseudonocardiales</taxon>
        <taxon>Pseudonocardiaceae</taxon>
        <taxon>Lentzea</taxon>
    </lineage>
</organism>
<name>A0A316HP00_9PSEU</name>